<dbReference type="Gene3D" id="3.40.50.2000">
    <property type="entry name" value="Glycogen Phosphorylase B"/>
    <property type="match status" value="2"/>
</dbReference>
<reference evidence="7" key="1">
    <citation type="submission" date="2017-08" db="EMBL/GenBank/DDBJ databases">
        <authorList>
            <person name="Varghese N."/>
            <person name="Submissions S."/>
        </authorList>
    </citation>
    <scope>NUCLEOTIDE SEQUENCE [LARGE SCALE GENOMIC DNA]</scope>
    <source>
        <strain evidence="7">USBA17B2</strain>
    </source>
</reference>
<feature type="domain" description="Glycosyl transferase family 1" evidence="4">
    <location>
        <begin position="219"/>
        <end position="333"/>
    </location>
</feature>
<keyword evidence="2 6" id="KW-0808">Transferase</keyword>
<organism evidence="6 7">
    <name type="scientific">Ornithinimicrobium cerasi</name>
    <dbReference type="NCBI Taxonomy" id="2248773"/>
    <lineage>
        <taxon>Bacteria</taxon>
        <taxon>Bacillati</taxon>
        <taxon>Actinomycetota</taxon>
        <taxon>Actinomycetes</taxon>
        <taxon>Micrococcales</taxon>
        <taxon>Ornithinimicrobiaceae</taxon>
        <taxon>Ornithinimicrobium</taxon>
    </lineage>
</organism>
<proteinExistence type="predicted"/>
<feature type="compositionally biased region" description="Acidic residues" evidence="3">
    <location>
        <begin position="627"/>
        <end position="653"/>
    </location>
</feature>
<feature type="region of interest" description="Disordered" evidence="3">
    <location>
        <begin position="610"/>
        <end position="653"/>
    </location>
</feature>
<name>A0A285VFR2_9MICO</name>
<evidence type="ECO:0000313" key="6">
    <source>
        <dbReference type="EMBL" id="SOC52398.1"/>
    </source>
</evidence>
<evidence type="ECO:0000256" key="2">
    <source>
        <dbReference type="ARBA" id="ARBA00022679"/>
    </source>
</evidence>
<dbReference type="Proteomes" id="UP000219688">
    <property type="component" value="Unassembled WGS sequence"/>
</dbReference>
<dbReference type="GO" id="GO:0016757">
    <property type="term" value="F:glycosyltransferase activity"/>
    <property type="evidence" value="ECO:0007669"/>
    <property type="project" value="UniProtKB-KW"/>
</dbReference>
<protein>
    <submittedName>
        <fullName evidence="6">Glycosyltransferase involved in cell wall bisynthesis</fullName>
    </submittedName>
</protein>
<dbReference type="Pfam" id="PF13439">
    <property type="entry name" value="Glyco_transf_4"/>
    <property type="match status" value="1"/>
</dbReference>
<gene>
    <name evidence="6" type="ORF">SAMN05421879_101526</name>
</gene>
<dbReference type="InterPro" id="IPR050194">
    <property type="entry name" value="Glycosyltransferase_grp1"/>
</dbReference>
<accession>A0A285VFR2</accession>
<keyword evidence="1" id="KW-0328">Glycosyltransferase</keyword>
<keyword evidence="7" id="KW-1185">Reference proteome</keyword>
<evidence type="ECO:0000259" key="5">
    <source>
        <dbReference type="Pfam" id="PF13439"/>
    </source>
</evidence>
<evidence type="ECO:0000256" key="3">
    <source>
        <dbReference type="SAM" id="MobiDB-lite"/>
    </source>
</evidence>
<dbReference type="InterPro" id="IPR028098">
    <property type="entry name" value="Glyco_trans_4-like_N"/>
</dbReference>
<evidence type="ECO:0000313" key="7">
    <source>
        <dbReference type="Proteomes" id="UP000219688"/>
    </source>
</evidence>
<dbReference type="RefSeq" id="WP_097186696.1">
    <property type="nucleotide sequence ID" value="NZ_OBQK01000001.1"/>
</dbReference>
<evidence type="ECO:0000259" key="4">
    <source>
        <dbReference type="Pfam" id="PF00534"/>
    </source>
</evidence>
<dbReference type="AlphaFoldDB" id="A0A285VFR2"/>
<feature type="domain" description="Glycosyltransferase subfamily 4-like N-terminal" evidence="5">
    <location>
        <begin position="36"/>
        <end position="204"/>
    </location>
</feature>
<dbReference type="EMBL" id="OBQK01000001">
    <property type="protein sequence ID" value="SOC52398.1"/>
    <property type="molecule type" value="Genomic_DNA"/>
</dbReference>
<dbReference type="Pfam" id="PF00534">
    <property type="entry name" value="Glycos_transf_1"/>
    <property type="match status" value="1"/>
</dbReference>
<dbReference type="GO" id="GO:1901137">
    <property type="term" value="P:carbohydrate derivative biosynthetic process"/>
    <property type="evidence" value="ECO:0007669"/>
    <property type="project" value="UniProtKB-ARBA"/>
</dbReference>
<dbReference type="SUPFAM" id="SSF53756">
    <property type="entry name" value="UDP-Glycosyltransferase/glycogen phosphorylase"/>
    <property type="match status" value="1"/>
</dbReference>
<dbReference type="InterPro" id="IPR001296">
    <property type="entry name" value="Glyco_trans_1"/>
</dbReference>
<sequence length="653" mass="70824">MTDPTHAVPPTAPRPCDLPQLLVVTPWYPTPDHPYAGTFVRETVRALLPHYDDVLVIHVENVPEEDTREPRWSSTPEGRVLWIPAPMDPMTGRGEVILKQREVLERHAMPWLQHVPVIHCHAGAPTGAALPTLVAPTARLVVTEHASYLSRVLADPVGRDLYGQLLRRADAVTAVSDSTVRLIEEAFPDVIDRVSVVPNPVPLDALPVKTDLTGEVSRWLFVGNLVEPKGVRRLLRTFAAWVASSGDPRATLAIVGDGPLRHELAVLAEEVGVADRVTFAGRVEPDRVGEVYLDHDLLVHLSYMETFGLTCVEAAAVGLPVVATESGGPQNTLAVHAALGLAELVPVSVDEHDVRPVIDALVRLQRSIDPDNLPLSRHHLEQVYGARTVGGLLHLVLSGGDLPQAPVREGLRLLAVAMSVKQARAAEGALANFAAFGGGGVYLTSVPPQHRLPTSVRVVDISGIEQRTLVSRLERLLVLQLPAVALRGAARASRLVGRVAAPAGQRASSLVARAQAKHRSVAHAVRHRGPYAFLWRNVGPWYAARKLELAGTFDSLDLENLDCALLPDEFMTPLVVRALRVNPDLEVRARWPRRAVAHIYADRVLRAGFESPGEDKGVAPESQVDAVDPETAPDDGTQVEDEAVTDLEDNIRS</sequence>
<evidence type="ECO:0000256" key="1">
    <source>
        <dbReference type="ARBA" id="ARBA00022676"/>
    </source>
</evidence>
<dbReference type="PANTHER" id="PTHR45947">
    <property type="entry name" value="SULFOQUINOVOSYL TRANSFERASE SQD2"/>
    <property type="match status" value="1"/>
</dbReference>
<dbReference type="PANTHER" id="PTHR45947:SF13">
    <property type="entry name" value="TRANSFERASE"/>
    <property type="match status" value="1"/>
</dbReference>